<reference evidence="7" key="1">
    <citation type="submission" date="2021-02" db="EMBL/GenBank/DDBJ databases">
        <title>Strain Y2R2, a novel species of the genus Halomonas.</title>
        <authorList>
            <person name="Huang H."/>
        </authorList>
    </citation>
    <scope>NUCLEOTIDE SEQUENCE</scope>
    <source>
        <strain evidence="7">Y2R2</strain>
    </source>
</reference>
<evidence type="ECO:0000256" key="4">
    <source>
        <dbReference type="ARBA" id="ARBA00023163"/>
    </source>
</evidence>
<keyword evidence="2" id="KW-0805">Transcription regulation</keyword>
<accession>A0A5C1NIE2</accession>
<feature type="domain" description="HTH lysR-type" evidence="6">
    <location>
        <begin position="6"/>
        <end position="63"/>
    </location>
</feature>
<dbReference type="InterPro" id="IPR005119">
    <property type="entry name" value="LysR_subst-bd"/>
</dbReference>
<dbReference type="FunFam" id="1.10.10.10:FF:000001">
    <property type="entry name" value="LysR family transcriptional regulator"/>
    <property type="match status" value="1"/>
</dbReference>
<dbReference type="PRINTS" id="PR00039">
    <property type="entry name" value="HTHLYSR"/>
</dbReference>
<dbReference type="Gene3D" id="3.40.190.10">
    <property type="entry name" value="Periplasmic binding protein-like II"/>
    <property type="match status" value="2"/>
</dbReference>
<organism evidence="7 8">
    <name type="scientific">Halomonas binhaiensis</name>
    <dbReference type="NCBI Taxonomy" id="2562282"/>
    <lineage>
        <taxon>Bacteria</taxon>
        <taxon>Pseudomonadati</taxon>
        <taxon>Pseudomonadota</taxon>
        <taxon>Gammaproteobacteria</taxon>
        <taxon>Oceanospirillales</taxon>
        <taxon>Halomonadaceae</taxon>
        <taxon>Halomonas</taxon>
    </lineage>
</organism>
<dbReference type="InterPro" id="IPR050176">
    <property type="entry name" value="LTTR"/>
</dbReference>
<dbReference type="InterPro" id="IPR000847">
    <property type="entry name" value="LysR_HTH_N"/>
</dbReference>
<dbReference type="SUPFAM" id="SSF46785">
    <property type="entry name" value="Winged helix' DNA-binding domain"/>
    <property type="match status" value="1"/>
</dbReference>
<proteinExistence type="inferred from homology"/>
<gene>
    <name evidence="7" type="ORF">E4T21_14545</name>
</gene>
<evidence type="ECO:0000259" key="6">
    <source>
        <dbReference type="PROSITE" id="PS50931"/>
    </source>
</evidence>
<dbReference type="KEGG" id="hbh:E4T21_14545"/>
<dbReference type="PROSITE" id="PS50931">
    <property type="entry name" value="HTH_LYSR"/>
    <property type="match status" value="1"/>
</dbReference>
<dbReference type="Gene3D" id="1.10.10.10">
    <property type="entry name" value="Winged helix-like DNA-binding domain superfamily/Winged helix DNA-binding domain"/>
    <property type="match status" value="1"/>
</dbReference>
<dbReference type="AlphaFoldDB" id="A0A5C1NIE2"/>
<dbReference type="RefSeq" id="WP_149285754.1">
    <property type="nucleotide sequence ID" value="NZ_CP038437.2"/>
</dbReference>
<keyword evidence="3" id="KW-0238">DNA-binding</keyword>
<keyword evidence="8" id="KW-1185">Reference proteome</keyword>
<dbReference type="Proteomes" id="UP000324285">
    <property type="component" value="Chromosome"/>
</dbReference>
<protein>
    <submittedName>
        <fullName evidence="7">LysR family transcriptional regulator</fullName>
    </submittedName>
</protein>
<dbReference type="GO" id="GO:0003677">
    <property type="term" value="F:DNA binding"/>
    <property type="evidence" value="ECO:0007669"/>
    <property type="project" value="UniProtKB-KW"/>
</dbReference>
<dbReference type="SUPFAM" id="SSF53850">
    <property type="entry name" value="Periplasmic binding protein-like II"/>
    <property type="match status" value="1"/>
</dbReference>
<keyword evidence="4" id="KW-0804">Transcription</keyword>
<evidence type="ECO:0000313" key="7">
    <source>
        <dbReference type="EMBL" id="QEM82630.1"/>
    </source>
</evidence>
<dbReference type="OrthoDB" id="5723059at2"/>
<dbReference type="EMBL" id="CP038437">
    <property type="protein sequence ID" value="QEM82630.1"/>
    <property type="molecule type" value="Genomic_DNA"/>
</dbReference>
<name>A0A5C1NIE2_9GAMM</name>
<dbReference type="GO" id="GO:0003700">
    <property type="term" value="F:DNA-binding transcription factor activity"/>
    <property type="evidence" value="ECO:0007669"/>
    <property type="project" value="InterPro"/>
</dbReference>
<dbReference type="InterPro" id="IPR036388">
    <property type="entry name" value="WH-like_DNA-bd_sf"/>
</dbReference>
<sequence>MRAPTLDLTLLRTLVAVADTGGVTAAARRLAYTQSTVSMQLQRLEEALGVALHEREGRRMRFTADGERLLGHARRLLALNDEALADMRSRRVTGELNLGIPEDYAILLTSVFSWFHQLYPEVRLQVTCGNSASLVEQVRADELDMALVTRQRHAPGGEVIRREPLTWAVGLERQPPLTDPLPLALYSPGVDWCQEVVEQALATTGRDWRVAYTSQSMAGLTPMVQAGLAIVVVTRSMLTAQLRVLDESSGLPPLPAVELALHLAARRPTEPARRLAELIREELSPRGDGERRKEERRKEG</sequence>
<dbReference type="Pfam" id="PF00126">
    <property type="entry name" value="HTH_1"/>
    <property type="match status" value="1"/>
</dbReference>
<evidence type="ECO:0000256" key="5">
    <source>
        <dbReference type="SAM" id="MobiDB-lite"/>
    </source>
</evidence>
<dbReference type="PANTHER" id="PTHR30579">
    <property type="entry name" value="TRANSCRIPTIONAL REGULATOR"/>
    <property type="match status" value="1"/>
</dbReference>
<feature type="region of interest" description="Disordered" evidence="5">
    <location>
        <begin position="276"/>
        <end position="300"/>
    </location>
</feature>
<dbReference type="InterPro" id="IPR036390">
    <property type="entry name" value="WH_DNA-bd_sf"/>
</dbReference>
<evidence type="ECO:0000256" key="1">
    <source>
        <dbReference type="ARBA" id="ARBA00009437"/>
    </source>
</evidence>
<evidence type="ECO:0000256" key="3">
    <source>
        <dbReference type="ARBA" id="ARBA00023125"/>
    </source>
</evidence>
<evidence type="ECO:0000313" key="8">
    <source>
        <dbReference type="Proteomes" id="UP000324285"/>
    </source>
</evidence>
<dbReference type="PANTHER" id="PTHR30579:SF7">
    <property type="entry name" value="HTH-TYPE TRANSCRIPTIONAL REGULATOR LRHA-RELATED"/>
    <property type="match status" value="1"/>
</dbReference>
<evidence type="ECO:0000256" key="2">
    <source>
        <dbReference type="ARBA" id="ARBA00023015"/>
    </source>
</evidence>
<comment type="similarity">
    <text evidence="1">Belongs to the LysR transcriptional regulatory family.</text>
</comment>
<dbReference type="Pfam" id="PF03466">
    <property type="entry name" value="LysR_substrate"/>
    <property type="match status" value="1"/>
</dbReference>